<evidence type="ECO:0008006" key="3">
    <source>
        <dbReference type="Google" id="ProtNLM"/>
    </source>
</evidence>
<keyword evidence="2" id="KW-1185">Reference proteome</keyword>
<name>A0ABY6J554_9BACT</name>
<dbReference type="RefSeq" id="WP_264282639.1">
    <property type="nucleotide sequence ID" value="NZ_CP107006.1"/>
</dbReference>
<sequence length="247" mass="29437">MKFIYRFFLFMLILVCLGCNVKRKLESNFRQDLLISEIWQKGNTLEFISYFPDGNVESRGEVGRDRKKRGAWRYYYEDGRVKAEGQYQDNYRMGIWHYHHNNRSYTVDWTVFLERPFKMNIPRDWKLVKDSVENMPLLLVSANGTNLNVYKHRNVSENLDSFALRMLSETHDAGLVRINSKEAFDIRGQKGVRVAYDIYANSVAFVAIQYYFSFSKDIYVLSMFSRKETYPDVELMMNEMAYSFFLF</sequence>
<protein>
    <recommendedName>
        <fullName evidence="3">MORN repeat variant</fullName>
    </recommendedName>
</protein>
<dbReference type="Gene3D" id="3.90.930.1">
    <property type="match status" value="1"/>
</dbReference>
<evidence type="ECO:0000313" key="1">
    <source>
        <dbReference type="EMBL" id="UYQ94806.1"/>
    </source>
</evidence>
<reference evidence="1" key="1">
    <citation type="submission" date="2022-10" db="EMBL/GenBank/DDBJ databases">
        <title>Chitinophaga sp. nov., isolated from soil.</title>
        <authorList>
            <person name="Jeon C.O."/>
        </authorList>
    </citation>
    <scope>NUCLEOTIDE SEQUENCE</scope>
    <source>
        <strain evidence="1">R8</strain>
    </source>
</reference>
<gene>
    <name evidence="1" type="ORF">MKQ68_06840</name>
</gene>
<accession>A0ABY6J554</accession>
<dbReference type="Proteomes" id="UP001162741">
    <property type="component" value="Chromosome"/>
</dbReference>
<dbReference type="SUPFAM" id="SSF82185">
    <property type="entry name" value="Histone H3 K4-specific methyltransferase SET7/9 N-terminal domain"/>
    <property type="match status" value="1"/>
</dbReference>
<dbReference type="EMBL" id="CP107006">
    <property type="protein sequence ID" value="UYQ94806.1"/>
    <property type="molecule type" value="Genomic_DNA"/>
</dbReference>
<organism evidence="1 2">
    <name type="scientific">Chitinophaga horti</name>
    <dbReference type="NCBI Taxonomy" id="2920382"/>
    <lineage>
        <taxon>Bacteria</taxon>
        <taxon>Pseudomonadati</taxon>
        <taxon>Bacteroidota</taxon>
        <taxon>Chitinophagia</taxon>
        <taxon>Chitinophagales</taxon>
        <taxon>Chitinophagaceae</taxon>
        <taxon>Chitinophaga</taxon>
    </lineage>
</organism>
<proteinExistence type="predicted"/>
<evidence type="ECO:0000313" key="2">
    <source>
        <dbReference type="Proteomes" id="UP001162741"/>
    </source>
</evidence>